<dbReference type="EMBL" id="KY523104">
    <property type="protein sequence ID" value="QKU35612.1"/>
    <property type="molecule type" value="Genomic_DNA"/>
</dbReference>
<reference evidence="2" key="1">
    <citation type="submission" date="2017-01" db="EMBL/GenBank/DDBJ databases">
        <authorList>
            <person name="Assis F.L."/>
            <person name="Abrahao J.S."/>
            <person name="Silva L."/>
            <person name="Khalil J.B."/>
            <person name="Rodrigues R."/>
            <person name="Silva L.S."/>
            <person name="Arantes T."/>
            <person name="Boratto P."/>
            <person name="Andrade M."/>
            <person name="Kroon E.G."/>
            <person name="Ribeiro B."/>
            <person name="Bergier I."/>
            <person name="Seligmann H."/>
            <person name="Ghigo E."/>
            <person name="Colson P."/>
            <person name="Levasseur A."/>
            <person name="Raoult D."/>
            <person name="Scola B.L."/>
        </authorList>
    </citation>
    <scope>NUCLEOTIDE SEQUENCE</scope>
    <source>
        <strain evidence="2">Soda lake</strain>
    </source>
</reference>
<accession>A0A6N1P114</accession>
<feature type="region of interest" description="Disordered" evidence="1">
    <location>
        <begin position="88"/>
        <end position="122"/>
    </location>
</feature>
<dbReference type="GeneID" id="80519048"/>
<protein>
    <submittedName>
        <fullName evidence="2">Putative orfan</fullName>
    </submittedName>
</protein>
<feature type="compositionally biased region" description="Basic residues" evidence="1">
    <location>
        <begin position="91"/>
        <end position="118"/>
    </location>
</feature>
<evidence type="ECO:0000256" key="1">
    <source>
        <dbReference type="SAM" id="MobiDB-lite"/>
    </source>
</evidence>
<reference evidence="2" key="2">
    <citation type="journal article" date="2018" name="Nat. Commun.">
        <title>Tailed giant Tupanvirus possesses the most complete translational apparatus of the known virosphere.</title>
        <authorList>
            <person name="Abrahao J."/>
            <person name="Silva L."/>
            <person name="Silva L.S."/>
            <person name="Khalil J.Y.B."/>
            <person name="Rodrigues R."/>
            <person name="Arantes T."/>
            <person name="Assis F."/>
            <person name="Boratto P."/>
            <person name="Andrade M."/>
            <person name="Kroon E.G."/>
            <person name="Ribeiro B."/>
            <person name="Bergier I."/>
            <person name="Seligmann H."/>
            <person name="Ghigo E."/>
            <person name="Colson P."/>
            <person name="Levasseur A."/>
            <person name="Kroemer G."/>
            <person name="Raoult D."/>
            <person name="La Scola B."/>
        </authorList>
    </citation>
    <scope>NUCLEOTIDE SEQUENCE [LARGE SCALE GENOMIC DNA]</scope>
    <source>
        <strain evidence="2">Soda lake</strain>
    </source>
</reference>
<dbReference type="RefSeq" id="YP_010782284.1">
    <property type="nucleotide sequence ID" value="NC_075039.1"/>
</dbReference>
<name>A0A6N1P114_9VIRU</name>
<evidence type="ECO:0000313" key="2">
    <source>
        <dbReference type="EMBL" id="QKU35612.1"/>
    </source>
</evidence>
<sequence length="139" mass="16339">MNSSKKSRKNLYGYITQNLEDNSQNTINKIGSLKLFKNKKVENQLKVIYGGSDGINDVYEIPNTYKSRSNLLRKSKENYNIKNAKVSISYHKPKPKKKYYGSKTNKKNYLPKKNKKKNIYGDLPKYNQHDIYISERHKN</sequence>
<organism evidence="2">
    <name type="scientific">Tupanvirus soda lake</name>
    <dbReference type="NCBI Taxonomy" id="2126985"/>
    <lineage>
        <taxon>Viruses</taxon>
        <taxon>Varidnaviria</taxon>
        <taxon>Bamfordvirae</taxon>
        <taxon>Nucleocytoviricota</taxon>
        <taxon>Megaviricetes</taxon>
        <taxon>Imitervirales</taxon>
        <taxon>Mimiviridae</taxon>
        <taxon>Megamimivirinae</taxon>
        <taxon>Tupanvirus</taxon>
        <taxon>Tupanvirus salinum</taxon>
    </lineage>
</organism>
<proteinExistence type="predicted"/>
<dbReference type="KEGG" id="vg:80519048"/>